<dbReference type="Proteomes" id="UP000185544">
    <property type="component" value="Chromosome"/>
</dbReference>
<keyword evidence="2" id="KW-1185">Reference proteome</keyword>
<reference evidence="1 2" key="1">
    <citation type="submission" date="2016-08" db="EMBL/GenBank/DDBJ databases">
        <title>Identification and validation of antigenic proteins from Pajaroellobacter abortibovis using de-novo genome sequence assembly and reverse vaccinology.</title>
        <authorList>
            <person name="Welly B.T."/>
            <person name="Miller M.R."/>
            <person name="Stott J.L."/>
            <person name="Blanchard M.T."/>
            <person name="Islas-Trejo A.D."/>
            <person name="O'Rourke S.M."/>
            <person name="Young A.E."/>
            <person name="Medrano J.F."/>
            <person name="Van Eenennaam A.L."/>
        </authorList>
    </citation>
    <scope>NUCLEOTIDE SEQUENCE [LARGE SCALE GENOMIC DNA]</scope>
    <source>
        <strain evidence="1 2">BTF92-0548A/99-0131</strain>
    </source>
</reference>
<gene>
    <name evidence="1" type="ORF">BCY86_03610</name>
</gene>
<accession>A0A1L6MWM8</accession>
<dbReference type="RefSeq" id="WP_075276514.1">
    <property type="nucleotide sequence ID" value="NZ_CP016908.1"/>
</dbReference>
<protein>
    <submittedName>
        <fullName evidence="1">Uncharacterized protein</fullName>
    </submittedName>
</protein>
<dbReference type="AlphaFoldDB" id="A0A1L6MWM8"/>
<organism evidence="1 2">
    <name type="scientific">Pajaroellobacter abortibovis</name>
    <dbReference type="NCBI Taxonomy" id="1882918"/>
    <lineage>
        <taxon>Bacteria</taxon>
        <taxon>Pseudomonadati</taxon>
        <taxon>Myxococcota</taxon>
        <taxon>Polyangia</taxon>
        <taxon>Polyangiales</taxon>
        <taxon>Polyangiaceae</taxon>
    </lineage>
</organism>
<dbReference type="EMBL" id="CP016908">
    <property type="protein sequence ID" value="APR99864.1"/>
    <property type="molecule type" value="Genomic_DNA"/>
</dbReference>
<dbReference type="KEGG" id="pabo:BCY86_03610"/>
<sequence length="60" mass="6812">MEEHNQNGFNFLLANRESYKKTEEAIKQCGIDIKNKWRDGTLSEEEIPIVNLAGTPEACS</sequence>
<evidence type="ECO:0000313" key="2">
    <source>
        <dbReference type="Proteomes" id="UP000185544"/>
    </source>
</evidence>
<proteinExistence type="predicted"/>
<name>A0A1L6MWM8_9BACT</name>
<evidence type="ECO:0000313" key="1">
    <source>
        <dbReference type="EMBL" id="APR99864.1"/>
    </source>
</evidence>